<evidence type="ECO:0000313" key="1">
    <source>
        <dbReference type="EMBL" id="RNA14782.1"/>
    </source>
</evidence>
<protein>
    <submittedName>
        <fullName evidence="1">Uncharacterized protein</fullName>
    </submittedName>
</protein>
<evidence type="ECO:0000313" key="2">
    <source>
        <dbReference type="Proteomes" id="UP000276133"/>
    </source>
</evidence>
<dbReference type="Proteomes" id="UP000276133">
    <property type="component" value="Unassembled WGS sequence"/>
</dbReference>
<accession>A0A3M7QTW6</accession>
<gene>
    <name evidence="1" type="ORF">BpHYR1_053588</name>
</gene>
<reference evidence="1 2" key="1">
    <citation type="journal article" date="2018" name="Sci. Rep.">
        <title>Genomic signatures of local adaptation to the degree of environmental predictability in rotifers.</title>
        <authorList>
            <person name="Franch-Gras L."/>
            <person name="Hahn C."/>
            <person name="Garcia-Roger E.M."/>
            <person name="Carmona M.J."/>
            <person name="Serra M."/>
            <person name="Gomez A."/>
        </authorList>
    </citation>
    <scope>NUCLEOTIDE SEQUENCE [LARGE SCALE GENOMIC DNA]</scope>
    <source>
        <strain evidence="1">HYR1</strain>
    </source>
</reference>
<dbReference type="EMBL" id="REGN01005111">
    <property type="protein sequence ID" value="RNA14782.1"/>
    <property type="molecule type" value="Genomic_DNA"/>
</dbReference>
<organism evidence="1 2">
    <name type="scientific">Brachionus plicatilis</name>
    <name type="common">Marine rotifer</name>
    <name type="synonym">Brachionus muelleri</name>
    <dbReference type="NCBI Taxonomy" id="10195"/>
    <lineage>
        <taxon>Eukaryota</taxon>
        <taxon>Metazoa</taxon>
        <taxon>Spiralia</taxon>
        <taxon>Gnathifera</taxon>
        <taxon>Rotifera</taxon>
        <taxon>Eurotatoria</taxon>
        <taxon>Monogononta</taxon>
        <taxon>Pseudotrocha</taxon>
        <taxon>Ploima</taxon>
        <taxon>Brachionidae</taxon>
        <taxon>Brachionus</taxon>
    </lineage>
</organism>
<keyword evidence="2" id="KW-1185">Reference proteome</keyword>
<comment type="caution">
    <text evidence="1">The sequence shown here is derived from an EMBL/GenBank/DDBJ whole genome shotgun (WGS) entry which is preliminary data.</text>
</comment>
<dbReference type="AlphaFoldDB" id="A0A3M7QTW6"/>
<proteinExistence type="predicted"/>
<name>A0A3M7QTW6_BRAPC</name>
<sequence>MAKVYQIFCQPIFSYGLDMCYISKSKLNTYEIFGIFNYLSDYYAANKCPEKSFVKQIKDVNIIIKNVQNLKNRNLNGIKCRSHVEHGPLNFNKYLSFIYFIFELIIKFQNYLFNFTLMLRTKCYTIKYIHCHKKKE</sequence>